<proteinExistence type="predicted"/>
<dbReference type="InterPro" id="IPR001647">
    <property type="entry name" value="HTH_TetR"/>
</dbReference>
<dbReference type="AlphaFoldDB" id="A0A0U1D4K9"/>
<protein>
    <submittedName>
        <fullName evidence="6">TetR family transcriptional regulator</fullName>
    </submittedName>
</protein>
<evidence type="ECO:0000256" key="2">
    <source>
        <dbReference type="ARBA" id="ARBA00023125"/>
    </source>
</evidence>
<evidence type="ECO:0000256" key="3">
    <source>
        <dbReference type="ARBA" id="ARBA00023163"/>
    </source>
</evidence>
<dbReference type="GO" id="GO:0003700">
    <property type="term" value="F:DNA-binding transcription factor activity"/>
    <property type="evidence" value="ECO:0007669"/>
    <property type="project" value="TreeGrafter"/>
</dbReference>
<gene>
    <name evidence="6" type="ORF">BN000_01402</name>
</gene>
<dbReference type="PANTHER" id="PTHR30055:SF238">
    <property type="entry name" value="MYCOFACTOCIN BIOSYNTHESIS TRANSCRIPTIONAL REGULATOR MFTR-RELATED"/>
    <property type="match status" value="1"/>
</dbReference>
<feature type="domain" description="HTH tetR-type" evidence="5">
    <location>
        <begin position="25"/>
        <end position="85"/>
    </location>
</feature>
<dbReference type="InterPro" id="IPR050109">
    <property type="entry name" value="HTH-type_TetR-like_transc_reg"/>
</dbReference>
<accession>A0A0U1D4K9</accession>
<dbReference type="Pfam" id="PF00440">
    <property type="entry name" value="TetR_N"/>
    <property type="match status" value="1"/>
</dbReference>
<sequence length="211" mass="23791">MPLVWRGSEVRLVSSPATHAERRADDLRMHIALAARDTFLADGSTSATVERICEAVGIAPRTFHRYFPVKEDVVMPLFREFGRLSIQILSDAAPDSDAVEVLVAAFSTEVPRRGRMEIDRRFMAMMISDPQYRLRWLDWGQDLVGAITEFLAVRFDLSDDPFTRELPAQLVVQACRHAYVHWVQHGDFAALQSALRCGMQMIVGTLAYPAV</sequence>
<dbReference type="SUPFAM" id="SSF46689">
    <property type="entry name" value="Homeodomain-like"/>
    <property type="match status" value="1"/>
</dbReference>
<reference evidence="7" key="1">
    <citation type="submission" date="2015-03" db="EMBL/GenBank/DDBJ databases">
        <authorList>
            <person name="Urmite Genomes"/>
        </authorList>
    </citation>
    <scope>NUCLEOTIDE SEQUENCE [LARGE SCALE GENOMIC DNA]</scope>
    <source>
        <strain evidence="7">CSUR P1344</strain>
    </source>
</reference>
<keyword evidence="1" id="KW-0805">Transcription regulation</keyword>
<keyword evidence="7" id="KW-1185">Reference proteome</keyword>
<dbReference type="Gene3D" id="1.10.357.10">
    <property type="entry name" value="Tetracycline Repressor, domain 2"/>
    <property type="match status" value="1"/>
</dbReference>
<evidence type="ECO:0000256" key="4">
    <source>
        <dbReference type="PROSITE-ProRule" id="PRU00335"/>
    </source>
</evidence>
<dbReference type="GO" id="GO:0000976">
    <property type="term" value="F:transcription cis-regulatory region binding"/>
    <property type="evidence" value="ECO:0007669"/>
    <property type="project" value="TreeGrafter"/>
</dbReference>
<evidence type="ECO:0000256" key="1">
    <source>
        <dbReference type="ARBA" id="ARBA00023015"/>
    </source>
</evidence>
<evidence type="ECO:0000313" key="6">
    <source>
        <dbReference type="EMBL" id="CQD07051.1"/>
    </source>
</evidence>
<dbReference type="PROSITE" id="PS50977">
    <property type="entry name" value="HTH_TETR_2"/>
    <property type="match status" value="1"/>
</dbReference>
<keyword evidence="3" id="KW-0804">Transcription</keyword>
<dbReference type="Proteomes" id="UP000199601">
    <property type="component" value="Unassembled WGS sequence"/>
</dbReference>
<keyword evidence="2 4" id="KW-0238">DNA-binding</keyword>
<feature type="DNA-binding region" description="H-T-H motif" evidence="4">
    <location>
        <begin position="48"/>
        <end position="67"/>
    </location>
</feature>
<dbReference type="EMBL" id="CTEC01000001">
    <property type="protein sequence ID" value="CQD07051.1"/>
    <property type="molecule type" value="Genomic_DNA"/>
</dbReference>
<organism evidence="6 7">
    <name type="scientific">Mycobacterium europaeum</name>
    <dbReference type="NCBI Taxonomy" id="761804"/>
    <lineage>
        <taxon>Bacteria</taxon>
        <taxon>Bacillati</taxon>
        <taxon>Actinomycetota</taxon>
        <taxon>Actinomycetes</taxon>
        <taxon>Mycobacteriales</taxon>
        <taxon>Mycobacteriaceae</taxon>
        <taxon>Mycobacterium</taxon>
        <taxon>Mycobacterium simiae complex</taxon>
    </lineage>
</organism>
<name>A0A0U1D4K9_9MYCO</name>
<dbReference type="PANTHER" id="PTHR30055">
    <property type="entry name" value="HTH-TYPE TRANSCRIPTIONAL REGULATOR RUTR"/>
    <property type="match status" value="1"/>
</dbReference>
<dbReference type="InterPro" id="IPR009057">
    <property type="entry name" value="Homeodomain-like_sf"/>
</dbReference>
<evidence type="ECO:0000259" key="5">
    <source>
        <dbReference type="PROSITE" id="PS50977"/>
    </source>
</evidence>
<evidence type="ECO:0000313" key="7">
    <source>
        <dbReference type="Proteomes" id="UP000199601"/>
    </source>
</evidence>